<reference evidence="2 3" key="1">
    <citation type="submission" date="2019-02" db="EMBL/GenBank/DDBJ databases">
        <title>Deep-cultivation of Planctomycetes and their phenomic and genomic characterization uncovers novel biology.</title>
        <authorList>
            <person name="Wiegand S."/>
            <person name="Jogler M."/>
            <person name="Boedeker C."/>
            <person name="Pinto D."/>
            <person name="Vollmers J."/>
            <person name="Rivas-Marin E."/>
            <person name="Kohn T."/>
            <person name="Peeters S.H."/>
            <person name="Heuer A."/>
            <person name="Rast P."/>
            <person name="Oberbeckmann S."/>
            <person name="Bunk B."/>
            <person name="Jeske O."/>
            <person name="Meyerdierks A."/>
            <person name="Storesund J.E."/>
            <person name="Kallscheuer N."/>
            <person name="Luecker S."/>
            <person name="Lage O.M."/>
            <person name="Pohl T."/>
            <person name="Merkel B.J."/>
            <person name="Hornburger P."/>
            <person name="Mueller R.-W."/>
            <person name="Bruemmer F."/>
            <person name="Labrenz M."/>
            <person name="Spormann A.M."/>
            <person name="Op den Camp H."/>
            <person name="Overmann J."/>
            <person name="Amann R."/>
            <person name="Jetten M.S.M."/>
            <person name="Mascher T."/>
            <person name="Medema M.H."/>
            <person name="Devos D.P."/>
            <person name="Kaster A.-K."/>
            <person name="Ovreas L."/>
            <person name="Rohde M."/>
            <person name="Galperin M.Y."/>
            <person name="Jogler C."/>
        </authorList>
    </citation>
    <scope>NUCLEOTIDE SEQUENCE [LARGE SCALE GENOMIC DNA]</scope>
    <source>
        <strain evidence="2 3">HG66A1</strain>
    </source>
</reference>
<evidence type="ECO:0000313" key="2">
    <source>
        <dbReference type="EMBL" id="QDT20192.1"/>
    </source>
</evidence>
<accession>A0A517PLE9</accession>
<gene>
    <name evidence="2" type="ORF">HG66A1_19770</name>
</gene>
<dbReference type="EMBL" id="CP036266">
    <property type="protein sequence ID" value="QDT20192.1"/>
    <property type="molecule type" value="Genomic_DNA"/>
</dbReference>
<protein>
    <recommendedName>
        <fullName evidence="1">Alpha/beta hydrolase domain-containing protein</fullName>
    </recommendedName>
</protein>
<dbReference type="InterPro" id="IPR045394">
    <property type="entry name" value="Abhydrolase_dom"/>
</dbReference>
<sequence>MPIKGILFSSGDRTALDIEKGFEFMQKIRERDGSEGMSAVSTEVTSGGLGGCAHDILLSSRVRYSDCDLHGRLFLSKESSTCFTTGKFMNRLLQVFTVTFVSWLLVGPLAAELTRFEITAREPFAGGQKFGSVGEYERIKGRVYYALDPELPQNQNVVDLKLAPRNKADRVELSADLLILAPKDLSKGNGALLYDVNNRGNLTALRMLNFASGSNDPQTQKQAGDGFLMREGFTYVSSGWDGELLPGSSRLRLFPPVIQQPITGKVRCEIVPSSDTTRTVVNWANHGSYRPTAKGLEQATLTHRLLASHPRVPIPRSEWKLHVKEVDSESPAQLPKVELEYPAGLKKLQIYELIYEAQDPVVMGTGFTAVRDLVSALKQGTGEGNPLLVEGQPVIKRAHSFGVSQSGRFLREMMYWGFNEDEAGRQVFEGIIPHVSGSGMGSFNHRFAQPTRHAGQHDHHDYPPDRFPFAYAAQKDPLSGLTEGILTRAEASGTAPLVMHTQSSSEYWNRSGSLSHTDPLGTTDVALPENVRIYIIGGTQHGPSRFTTDKGDGQTAPNPADYKPFLRALLLSLDNWAKEGTAPPASVYPKISEGTLVNWTQNATGFPQIPGIRYPGVIQQPAYLDFGPRWHKQRIVDFQPPLPRGDYRVLVPRSGPDGNELGCLSAPEVAVPVATYTSWRLRSENGPAANQLYSLSGSYIPFPLTKAEREQRGDPRPSVEERYGTLEAYLEQLAAQCEVYEKAGYLLQEDRERIMQTQRERVAPLFAKINAKAEPAEQGK</sequence>
<name>A0A517PLE9_9PLAN</name>
<dbReference type="AlphaFoldDB" id="A0A517PLE9"/>
<proteinExistence type="predicted"/>
<evidence type="ECO:0000313" key="3">
    <source>
        <dbReference type="Proteomes" id="UP000320421"/>
    </source>
</evidence>
<organism evidence="2 3">
    <name type="scientific">Gimesia chilikensis</name>
    <dbReference type="NCBI Taxonomy" id="2605989"/>
    <lineage>
        <taxon>Bacteria</taxon>
        <taxon>Pseudomonadati</taxon>
        <taxon>Planctomycetota</taxon>
        <taxon>Planctomycetia</taxon>
        <taxon>Planctomycetales</taxon>
        <taxon>Planctomycetaceae</taxon>
        <taxon>Gimesia</taxon>
    </lineage>
</organism>
<feature type="domain" description="Alpha/beta hydrolase" evidence="1">
    <location>
        <begin position="363"/>
        <end position="755"/>
    </location>
</feature>
<evidence type="ECO:0000259" key="1">
    <source>
        <dbReference type="Pfam" id="PF20091"/>
    </source>
</evidence>
<dbReference type="Proteomes" id="UP000320421">
    <property type="component" value="Chromosome"/>
</dbReference>
<dbReference type="Pfam" id="PF20091">
    <property type="entry name" value="Abhydrolase_10"/>
    <property type="match status" value="1"/>
</dbReference>
<keyword evidence="3" id="KW-1185">Reference proteome</keyword>